<dbReference type="VEuPathDB" id="VectorBase:ISCP_002822"/>
<dbReference type="EMBL" id="ABJB010637370">
    <property type="status" value="NOT_ANNOTATED_CDS"/>
    <property type="molecule type" value="Genomic_DNA"/>
</dbReference>
<dbReference type="PROSITE" id="PS00022">
    <property type="entry name" value="EGF_1"/>
    <property type="match status" value="1"/>
</dbReference>
<dbReference type="OrthoDB" id="10266706at2759"/>
<dbReference type="VEuPathDB" id="VectorBase:ISCI001900"/>
<sequence>MCPPTTQVQVQTQRCYQSEAQVCTCGLVAQQDNSVVKIDMCHSAHSLPTVVTFDMEGRKPTVNILRQHDGRLLIWASNTISLIGLKCEEEVSQGLNPNLVLADPFQVMQNLRCPGDCSYHGVCNGRECFCDEGYAGPDCSQPDAHAGFFVLFRQQSPGINNMVPKTTDD</sequence>
<accession>B7PDS0</accession>
<organism>
    <name type="scientific">Ixodes scapularis</name>
    <name type="common">Black-legged tick</name>
    <name type="synonym">Deer tick</name>
    <dbReference type="NCBI Taxonomy" id="6945"/>
    <lineage>
        <taxon>Eukaryota</taxon>
        <taxon>Metazoa</taxon>
        <taxon>Ecdysozoa</taxon>
        <taxon>Arthropoda</taxon>
        <taxon>Chelicerata</taxon>
        <taxon>Arachnida</taxon>
        <taxon>Acari</taxon>
        <taxon>Parasitiformes</taxon>
        <taxon>Ixodida</taxon>
        <taxon>Ixodoidea</taxon>
        <taxon>Ixodidae</taxon>
        <taxon>Ixodinae</taxon>
        <taxon>Ixodes</taxon>
    </lineage>
</organism>
<dbReference type="HOGENOM" id="CLU_1580258_0_0_1"/>
<evidence type="ECO:0000313" key="3">
    <source>
        <dbReference type="EMBL" id="EEC04742.1"/>
    </source>
</evidence>
<dbReference type="EMBL" id="ABJB010681895">
    <property type="status" value="NOT_ANNOTATED_CDS"/>
    <property type="molecule type" value="Genomic_DNA"/>
</dbReference>
<feature type="domain" description="EGF-like" evidence="1 2">
    <location>
        <begin position="128"/>
        <end position="139"/>
    </location>
</feature>
<keyword evidence="5" id="KW-1185">Reference proteome</keyword>
<dbReference type="EMBL" id="ABJB010115810">
    <property type="status" value="NOT_ANNOTATED_CDS"/>
    <property type="molecule type" value="Genomic_DNA"/>
</dbReference>
<dbReference type="EMBL" id="ABJB010165527">
    <property type="status" value="NOT_ANNOTATED_CDS"/>
    <property type="molecule type" value="Genomic_DNA"/>
</dbReference>
<dbReference type="EMBL" id="DS691343">
    <property type="protein sequence ID" value="EEC04742.1"/>
    <property type="molecule type" value="Genomic_DNA"/>
</dbReference>
<reference evidence="4" key="2">
    <citation type="submission" date="2020-05" db="UniProtKB">
        <authorList>
            <consortium name="EnsemblMetazoa"/>
        </authorList>
    </citation>
    <scope>IDENTIFICATION</scope>
    <source>
        <strain evidence="4">wikel</strain>
    </source>
</reference>
<dbReference type="InParanoid" id="B7PDS0"/>
<dbReference type="EnsemblMetazoa" id="ISCW001900-RA">
    <property type="protein sequence ID" value="ISCW001900-PA"/>
    <property type="gene ID" value="ISCW001900"/>
</dbReference>
<dbReference type="VEuPathDB" id="VectorBase:ISCW001900"/>
<dbReference type="EMBL" id="ABJB010867823">
    <property type="status" value="NOT_ANNOTATED_CDS"/>
    <property type="molecule type" value="Genomic_DNA"/>
</dbReference>
<name>B7PDS0_IXOSC</name>
<evidence type="ECO:0000313" key="4">
    <source>
        <dbReference type="EnsemblMetazoa" id="ISCW001900-PA"/>
    </source>
</evidence>
<evidence type="ECO:0000259" key="2">
    <source>
        <dbReference type="PROSITE" id="PS01186"/>
    </source>
</evidence>
<protein>
    <recommendedName>
        <fullName evidence="1 2">EGF-like domain-containing protein</fullName>
    </recommendedName>
</protein>
<dbReference type="PROSITE" id="PS01186">
    <property type="entry name" value="EGF_2"/>
    <property type="match status" value="1"/>
</dbReference>
<dbReference type="Gene3D" id="2.60.120.260">
    <property type="entry name" value="Galactose-binding domain-like"/>
    <property type="match status" value="1"/>
</dbReference>
<evidence type="ECO:0000313" key="5">
    <source>
        <dbReference type="Proteomes" id="UP000001555"/>
    </source>
</evidence>
<dbReference type="InterPro" id="IPR000742">
    <property type="entry name" value="EGF"/>
</dbReference>
<evidence type="ECO:0000259" key="1">
    <source>
        <dbReference type="PROSITE" id="PS00022"/>
    </source>
</evidence>
<reference evidence="3 5" key="1">
    <citation type="submission" date="2008-03" db="EMBL/GenBank/DDBJ databases">
        <title>Annotation of Ixodes scapularis.</title>
        <authorList>
            <consortium name="Ixodes scapularis Genome Project Consortium"/>
            <person name="Caler E."/>
            <person name="Hannick L.I."/>
            <person name="Bidwell S."/>
            <person name="Joardar V."/>
            <person name="Thiagarajan M."/>
            <person name="Amedeo P."/>
            <person name="Galinsky K.J."/>
            <person name="Schobel S."/>
            <person name="Inman J."/>
            <person name="Hostetler J."/>
            <person name="Miller J."/>
            <person name="Hammond M."/>
            <person name="Megy K."/>
            <person name="Lawson D."/>
            <person name="Kodira C."/>
            <person name="Sutton G."/>
            <person name="Meyer J."/>
            <person name="Hill C.A."/>
            <person name="Birren B."/>
            <person name="Nene V."/>
            <person name="Collins F."/>
            <person name="Alarcon-Chaidez F."/>
            <person name="Wikel S."/>
            <person name="Strausberg R."/>
        </authorList>
    </citation>
    <scope>NUCLEOTIDE SEQUENCE [LARGE SCALE GENOMIC DNA]</scope>
    <source>
        <strain evidence="5">Wikel</strain>
        <strain evidence="3">Wikel colony</strain>
    </source>
</reference>
<dbReference type="PaxDb" id="6945-B7PDS0"/>
<dbReference type="Pfam" id="PF23106">
    <property type="entry name" value="EGF_Teneurin"/>
    <property type="match status" value="1"/>
</dbReference>
<dbReference type="Proteomes" id="UP000001555">
    <property type="component" value="Unassembled WGS sequence"/>
</dbReference>
<proteinExistence type="predicted"/>
<dbReference type="STRING" id="6945.B7PDS0"/>
<gene>
    <name evidence="3" type="ORF">IscW_ISCW001900</name>
</gene>
<dbReference type="AlphaFoldDB" id="B7PDS0"/>